<dbReference type="RefSeq" id="XP_067919112.1">
    <property type="nucleotide sequence ID" value="XM_068068911.1"/>
</dbReference>
<name>A0A2C6JL98_9APIC</name>
<feature type="non-terminal residue" evidence="2">
    <location>
        <position position="234"/>
    </location>
</feature>
<dbReference type="Proteomes" id="UP000221165">
    <property type="component" value="Unassembled WGS sequence"/>
</dbReference>
<accession>A0A2C6JL98</accession>
<comment type="caution">
    <text evidence="2">The sequence shown here is derived from an EMBL/GenBank/DDBJ whole genome shotgun (WGS) entry which is preliminary data.</text>
</comment>
<protein>
    <submittedName>
        <fullName evidence="2">Uncharacterized protein</fullName>
    </submittedName>
</protein>
<feature type="region of interest" description="Disordered" evidence="1">
    <location>
        <begin position="215"/>
        <end position="234"/>
    </location>
</feature>
<dbReference type="GeneID" id="94432122"/>
<dbReference type="EMBL" id="MIGC01005025">
    <property type="protein sequence ID" value="PHJ17391.1"/>
    <property type="molecule type" value="Genomic_DNA"/>
</dbReference>
<evidence type="ECO:0000256" key="1">
    <source>
        <dbReference type="SAM" id="MobiDB-lite"/>
    </source>
</evidence>
<proteinExistence type="predicted"/>
<sequence length="234" mass="26057">ARVSLSSSPPPPPASIFLHPFESRLLQILLRSLTGYDLSSFSSSFCSPFFLFGKEKIRGTDFSSQLASLKDSNISEATLALVEGKKRDEELDNKISSSFSFLHGCSSSFPPLHEISHESFQPYLPSQSSSASLLSCLPRVNPSSAFFAACNSSWKERGGEEGGFSPRLPFQDLVTRLGSLDRRLRFSSSIEKASERLLLTATALAERRRRIRRRRQSLMTGRERGSDVDRGMRE</sequence>
<organism evidence="2 3">
    <name type="scientific">Cystoisospora suis</name>
    <dbReference type="NCBI Taxonomy" id="483139"/>
    <lineage>
        <taxon>Eukaryota</taxon>
        <taxon>Sar</taxon>
        <taxon>Alveolata</taxon>
        <taxon>Apicomplexa</taxon>
        <taxon>Conoidasida</taxon>
        <taxon>Coccidia</taxon>
        <taxon>Eucoccidiorida</taxon>
        <taxon>Eimeriorina</taxon>
        <taxon>Sarcocystidae</taxon>
        <taxon>Cystoisospora</taxon>
    </lineage>
</organism>
<dbReference type="VEuPathDB" id="ToxoDB:CSUI_008786"/>
<keyword evidence="3" id="KW-1185">Reference proteome</keyword>
<gene>
    <name evidence="2" type="ORF">CSUI_008786</name>
</gene>
<reference evidence="2 3" key="1">
    <citation type="journal article" date="2017" name="Int. J. Parasitol.">
        <title>The genome of the protozoan parasite Cystoisospora suis and a reverse vaccinology approach to identify vaccine candidates.</title>
        <authorList>
            <person name="Palmieri N."/>
            <person name="Shrestha A."/>
            <person name="Ruttkowski B."/>
            <person name="Beck T."/>
            <person name="Vogl C."/>
            <person name="Tomley F."/>
            <person name="Blake D.P."/>
            <person name="Joachim A."/>
        </authorList>
    </citation>
    <scope>NUCLEOTIDE SEQUENCE [LARGE SCALE GENOMIC DNA]</scope>
    <source>
        <strain evidence="2 3">Wien I</strain>
    </source>
</reference>
<evidence type="ECO:0000313" key="2">
    <source>
        <dbReference type="EMBL" id="PHJ17391.1"/>
    </source>
</evidence>
<dbReference type="AlphaFoldDB" id="A0A2C6JL98"/>
<feature type="non-terminal residue" evidence="2">
    <location>
        <position position="1"/>
    </location>
</feature>
<evidence type="ECO:0000313" key="3">
    <source>
        <dbReference type="Proteomes" id="UP000221165"/>
    </source>
</evidence>
<feature type="compositionally biased region" description="Basic and acidic residues" evidence="1">
    <location>
        <begin position="221"/>
        <end position="234"/>
    </location>
</feature>